<name>A0A6I6JMZ1_9BACT</name>
<keyword evidence="1" id="KW-0175">Coiled coil</keyword>
<accession>A0A6I6JMZ1</accession>
<dbReference type="SUPFAM" id="SSF48452">
    <property type="entry name" value="TPR-like"/>
    <property type="match status" value="2"/>
</dbReference>
<dbReference type="Gene3D" id="3.40.50.11490">
    <property type="match status" value="5"/>
</dbReference>
<feature type="coiled-coil region" evidence="1">
    <location>
        <begin position="184"/>
        <end position="211"/>
    </location>
</feature>
<dbReference type="GO" id="GO:0000030">
    <property type="term" value="F:mannosyltransferase activity"/>
    <property type="evidence" value="ECO:0007669"/>
    <property type="project" value="TreeGrafter"/>
</dbReference>
<dbReference type="InterPro" id="IPR052384">
    <property type="entry name" value="TMTC_O-mannosyltransferase"/>
</dbReference>
<dbReference type="EMBL" id="CP046401">
    <property type="protein sequence ID" value="QGY42469.1"/>
    <property type="molecule type" value="Genomic_DNA"/>
</dbReference>
<dbReference type="PANTHER" id="PTHR44216:SF3">
    <property type="entry name" value="PROTEIN O-MANNOSYL-TRANSFERASE TMTC2"/>
    <property type="match status" value="1"/>
</dbReference>
<evidence type="ECO:0000313" key="3">
    <source>
        <dbReference type="Proteomes" id="UP000428260"/>
    </source>
</evidence>
<sequence>MKEIYMKGLFFKSVIFFVFLQGVVPFSNAQRRNGLAVEGKISVEEGSVEGAVIEMYQNGRRLDNYGVGSDGNYKVELNYGHKFELIFSLAGNFSQKITVDTNLPREVALSNPSYPPFPVDVNLFTEIEGIDKSFSENTVLKIYYSPQVGNFISDLYYNNAQIKSLIDQAILQAQMIGKEEDYLSRLTRAELAELRKEYDQLLKDADAEYGDEKFLDALDGYKAANQVFPNEQYPKDRIAEINDLLGIIMVAEEMDKALTERFNTLITNADQFFNAQKYFEARNSYNRALSIRPTDNHANQRVNEINEILKNQQTEQQYQDLIVRGNNAFNEVLYDEALQIFTEASQLRPNEAYPKSKISEINGKLAELAKNTENQKNYEQAIFQAELNYEKQFYDKSLASYENALKYKPGDEKATSRIQEIKELMDRLANQTLYDKLISSADKAYKKEELQDALADYEKALEIFPEEAHPSERISLIRQTLNAEADFIAAVQKADEAFVAQQYQNSKSLYNQALELRANDKHSQDRIKEIDGILASLQVDEQYNSIIAEADQLFSGERYENAKSRYNEALALKSREQYPKDKISEIDGILRGIAALDQRYSQTISRADNLFSKESYNEAKTAYAEAGTIKPEETYPPEMIQKIDNILEEQVRLLAEQEAAEQARLDALAQEKDRQYQQTVDEADLLVEQNELVAAVAKFRKALDIKPEEQYPIVRIEEIRGMISRMQEMQKAYDEAIALADKQFQNEEFDAALNSYNSAKNTKPDETYPDEMISKIDSILETRARLASEAEAAEQERLAAIQAEQDSLYNAAIAGADGFFNNSEYENARNKYRSALDIKPEESYPQQRIDEIATLLAQLSAAQKAYEDAVAQGDREFRREAFDQAKTAYNDAKSARPDEAYPDEMISKIDSIVETRARLASEAEAAEQARLAAIQAEQDSLYNAAIAGADGFFNNNEYENARNKYRSALDIKPEESYPQQRIDEIATLLAQLSAAQKAYEDAVAQGDREFRREAFDQAKTAYNDAKSARPDETYPDEMISKIDSIVETRARLASEAEAAEQARLAAIQAEQDSLYNAAILSADGFFNNSEYENARNKYRSALDIKPEESYPQQRIDEIATLLAQLSAAQKAYEDAVTQGDREFRREAFDQAKTAYNDAKSAKPDETYPDEMISKIDSIVETRARLASEAEAAEQARLAAIQAEQDSLYNAAILSADGFFNNNEYENARNKYRSALDIKPEESYPQQRIDEIATLLSQLSAAQKAYEDAVAQGDREFRREAFEQAKTAYNDAKSAKPDEAYPDEMISKIDSIVETRARLASEAEAAEQARLAAIQAEQDSLYNAAILSADGFFNNSEYENARNKYRSALGIKPEESYPQQQLDAITQLLKEIATAQRESEALDRNYENAIQTADNFFRAENYNDAKANYQKASALKPAEEYPTQKIEEINEILRQQQVNEEYRSIIVAADGFFKTESYTEAKTEYEKALGVKPDEQYPKSQIGKIDDIFKQEQERILAEQQAAADLERRRNEIQQMNTEAAESEITSEAGLSALYNEYIRMADSYFDNEEYNTSRGWYYKAWDVKPEETYPPQRIDEINRLVGGLLANQRDRDYQNFVNLADSTFRENQFAVARGWYNRALSVKSDEDYPRTQLAEIERLVNERLAGQSGELFNSHLEKASVAFDTQNYSVARFWYKKALELQPNSQDVKDKLAEIEEALKN</sequence>
<dbReference type="GO" id="GO:0035269">
    <property type="term" value="P:protein O-linked glycosylation via mannose"/>
    <property type="evidence" value="ECO:0007669"/>
    <property type="project" value="TreeGrafter"/>
</dbReference>
<keyword evidence="3" id="KW-1185">Reference proteome</keyword>
<feature type="coiled-coil region" evidence="1">
    <location>
        <begin position="776"/>
        <end position="803"/>
    </location>
</feature>
<dbReference type="InterPro" id="IPR019734">
    <property type="entry name" value="TPR_rpt"/>
</dbReference>
<evidence type="ECO:0000313" key="2">
    <source>
        <dbReference type="EMBL" id="QGY42469.1"/>
    </source>
</evidence>
<dbReference type="RefSeq" id="WP_158862640.1">
    <property type="nucleotide sequence ID" value="NZ_CP046401.1"/>
</dbReference>
<reference evidence="2 3" key="1">
    <citation type="submission" date="2019-11" db="EMBL/GenBank/DDBJ databases">
        <authorList>
            <person name="Zheng R.K."/>
            <person name="Sun C.M."/>
        </authorList>
    </citation>
    <scope>NUCLEOTIDE SEQUENCE [LARGE SCALE GENOMIC DNA]</scope>
    <source>
        <strain evidence="2 3">WC007</strain>
    </source>
</reference>
<feature type="coiled-coil region" evidence="1">
    <location>
        <begin position="411"/>
        <end position="467"/>
    </location>
</feature>
<protein>
    <recommendedName>
        <fullName evidence="4">Tetratricopeptide repeat protein</fullName>
    </recommendedName>
</protein>
<dbReference type="Gene3D" id="1.25.40.10">
    <property type="entry name" value="Tetratricopeptide repeat domain"/>
    <property type="match status" value="4"/>
</dbReference>
<dbReference type="InterPro" id="IPR011990">
    <property type="entry name" value="TPR-like_helical_dom_sf"/>
</dbReference>
<feature type="coiled-coil region" evidence="1">
    <location>
        <begin position="1508"/>
        <end position="1545"/>
    </location>
</feature>
<evidence type="ECO:0008006" key="4">
    <source>
        <dbReference type="Google" id="ProtNLM"/>
    </source>
</evidence>
<dbReference type="PANTHER" id="PTHR44216">
    <property type="entry name" value="PROTEIN O-MANNOSYL-TRANSFERASE TMTC2"/>
    <property type="match status" value="1"/>
</dbReference>
<dbReference type="KEGG" id="mcos:GM418_02005"/>
<feature type="coiled-coil region" evidence="1">
    <location>
        <begin position="1384"/>
        <end position="1411"/>
    </location>
</feature>
<gene>
    <name evidence="2" type="ORF">GM418_02005</name>
</gene>
<dbReference type="Proteomes" id="UP000428260">
    <property type="component" value="Chromosome"/>
</dbReference>
<organism evidence="2 3">
    <name type="scientific">Maribellus comscasis</name>
    <dbReference type="NCBI Taxonomy" id="2681766"/>
    <lineage>
        <taxon>Bacteria</taxon>
        <taxon>Pseudomonadati</taxon>
        <taxon>Bacteroidota</taxon>
        <taxon>Bacteroidia</taxon>
        <taxon>Marinilabiliales</taxon>
        <taxon>Prolixibacteraceae</taxon>
        <taxon>Maribellus</taxon>
    </lineage>
</organism>
<evidence type="ECO:0000256" key="1">
    <source>
        <dbReference type="SAM" id="Coils"/>
    </source>
</evidence>
<dbReference type="SMART" id="SM00028">
    <property type="entry name" value="TPR"/>
    <property type="match status" value="16"/>
</dbReference>
<proteinExistence type="predicted"/>